<protein>
    <submittedName>
        <fullName evidence="3">AraC family transcriptional regulator</fullName>
    </submittedName>
</protein>
<feature type="non-terminal residue" evidence="3">
    <location>
        <position position="160"/>
    </location>
</feature>
<dbReference type="GO" id="GO:0043565">
    <property type="term" value="F:sequence-specific DNA binding"/>
    <property type="evidence" value="ECO:0007669"/>
    <property type="project" value="InterPro"/>
</dbReference>
<keyword evidence="1" id="KW-0238">DNA-binding</keyword>
<reference evidence="3" key="1">
    <citation type="journal article" date="2013" name="Environ. Microbiol.">
        <title>Microbiota from the distal guts of lean and obese adolescents exhibit partial functional redundancy besides clear differences in community structure.</title>
        <authorList>
            <person name="Ferrer M."/>
            <person name="Ruiz A."/>
            <person name="Lanza F."/>
            <person name="Haange S.B."/>
            <person name="Oberbach A."/>
            <person name="Till H."/>
            <person name="Bargiela R."/>
            <person name="Campoy C."/>
            <person name="Segura M.T."/>
            <person name="Richter M."/>
            <person name="von Bergen M."/>
            <person name="Seifert J."/>
            <person name="Suarez A."/>
        </authorList>
    </citation>
    <scope>NUCLEOTIDE SEQUENCE</scope>
</reference>
<gene>
    <name evidence="3" type="ORF">LEA_16173</name>
</gene>
<proteinExistence type="predicted"/>
<evidence type="ECO:0000256" key="1">
    <source>
        <dbReference type="ARBA" id="ARBA00023125"/>
    </source>
</evidence>
<dbReference type="Pfam" id="PF12833">
    <property type="entry name" value="HTH_18"/>
    <property type="match status" value="1"/>
</dbReference>
<dbReference type="EMBL" id="AJWY01011052">
    <property type="protein sequence ID" value="EKC53818.1"/>
    <property type="molecule type" value="Genomic_DNA"/>
</dbReference>
<dbReference type="PANTHER" id="PTHR43280">
    <property type="entry name" value="ARAC-FAMILY TRANSCRIPTIONAL REGULATOR"/>
    <property type="match status" value="1"/>
</dbReference>
<dbReference type="InterPro" id="IPR018060">
    <property type="entry name" value="HTH_AraC"/>
</dbReference>
<dbReference type="GO" id="GO:0003700">
    <property type="term" value="F:DNA-binding transcription factor activity"/>
    <property type="evidence" value="ECO:0007669"/>
    <property type="project" value="InterPro"/>
</dbReference>
<accession>K1S8L4</accession>
<name>K1S8L4_9ZZZZ</name>
<dbReference type="Gene3D" id="1.10.10.60">
    <property type="entry name" value="Homeodomain-like"/>
    <property type="match status" value="2"/>
</dbReference>
<evidence type="ECO:0000313" key="3">
    <source>
        <dbReference type="EMBL" id="EKC53818.1"/>
    </source>
</evidence>
<feature type="domain" description="HTH araC/xylS-type" evidence="2">
    <location>
        <begin position="83"/>
        <end position="160"/>
    </location>
</feature>
<dbReference type="AlphaFoldDB" id="K1S8L4"/>
<dbReference type="SMART" id="SM00342">
    <property type="entry name" value="HTH_ARAC"/>
    <property type="match status" value="1"/>
</dbReference>
<dbReference type="PANTHER" id="PTHR43280:SF27">
    <property type="entry name" value="TRANSCRIPTIONAL REGULATOR MTLR"/>
    <property type="match status" value="1"/>
</dbReference>
<dbReference type="PROSITE" id="PS01124">
    <property type="entry name" value="HTH_ARAC_FAMILY_2"/>
    <property type="match status" value="1"/>
</dbReference>
<evidence type="ECO:0000259" key="2">
    <source>
        <dbReference type="PROSITE" id="PS01124"/>
    </source>
</evidence>
<sequence length="160" mass="18414">MTELELFKPIHTLLESSEYGLDFGSRSEESIRPWYDSIEAARGFGKLTRFYELLAFLAGDPSSFRLNRDKPTTPHETSDDVVTRVYNYLLHNFNRRITLAAIARSVNMHPTTLCSYYKKYTLKSIFDSLMEIRIGHACRLLVNTDLSVAQVAYESGYENI</sequence>
<comment type="caution">
    <text evidence="3">The sequence shown here is derived from an EMBL/GenBank/DDBJ whole genome shotgun (WGS) entry which is preliminary data.</text>
</comment>
<organism evidence="3">
    <name type="scientific">human gut metagenome</name>
    <dbReference type="NCBI Taxonomy" id="408170"/>
    <lineage>
        <taxon>unclassified sequences</taxon>
        <taxon>metagenomes</taxon>
        <taxon>organismal metagenomes</taxon>
    </lineage>
</organism>